<gene>
    <name evidence="2" type="ORF">UFOPK3564_02568</name>
</gene>
<feature type="transmembrane region" description="Helical" evidence="1">
    <location>
        <begin position="71"/>
        <end position="89"/>
    </location>
</feature>
<evidence type="ECO:0000256" key="1">
    <source>
        <dbReference type="SAM" id="Phobius"/>
    </source>
</evidence>
<keyword evidence="1" id="KW-1133">Transmembrane helix</keyword>
<dbReference type="AlphaFoldDB" id="A0A6J7IVW0"/>
<keyword evidence="1" id="KW-0812">Transmembrane</keyword>
<evidence type="ECO:0000313" key="2">
    <source>
        <dbReference type="EMBL" id="CAB4934484.1"/>
    </source>
</evidence>
<organism evidence="2">
    <name type="scientific">freshwater metagenome</name>
    <dbReference type="NCBI Taxonomy" id="449393"/>
    <lineage>
        <taxon>unclassified sequences</taxon>
        <taxon>metagenomes</taxon>
        <taxon>ecological metagenomes</taxon>
    </lineage>
</organism>
<feature type="transmembrane region" description="Helical" evidence="1">
    <location>
        <begin position="95"/>
        <end position="116"/>
    </location>
</feature>
<sequence>MLSALTPADPDRMAVAVGAGTAVIGTALLVAPEAVGRRSWIERPAEARILGLVDVVVAAGLLSGRARARWMAARAVATVGTAAFFAGIARRGPATAGPAVLAATLATVAIADVAAVRELARRA</sequence>
<proteinExistence type="predicted"/>
<reference evidence="2" key="1">
    <citation type="submission" date="2020-05" db="EMBL/GenBank/DDBJ databases">
        <authorList>
            <person name="Chiriac C."/>
            <person name="Salcher M."/>
            <person name="Ghai R."/>
            <person name="Kavagutti S V."/>
        </authorList>
    </citation>
    <scope>NUCLEOTIDE SEQUENCE</scope>
</reference>
<protein>
    <submittedName>
        <fullName evidence="2">Unannotated protein</fullName>
    </submittedName>
</protein>
<accession>A0A6J7IVW0</accession>
<name>A0A6J7IVW0_9ZZZZ</name>
<dbReference type="EMBL" id="CAFBMK010000188">
    <property type="protein sequence ID" value="CAB4934484.1"/>
    <property type="molecule type" value="Genomic_DNA"/>
</dbReference>
<keyword evidence="1" id="KW-0472">Membrane</keyword>
<feature type="transmembrane region" description="Helical" evidence="1">
    <location>
        <begin position="12"/>
        <end position="31"/>
    </location>
</feature>